<keyword evidence="6" id="KW-0133">Cell shape</keyword>
<dbReference type="Proteomes" id="UP000178349">
    <property type="component" value="Unassembled WGS sequence"/>
</dbReference>
<accession>A0A1F6NS21</accession>
<dbReference type="GO" id="GO:0071555">
    <property type="term" value="P:cell wall organization"/>
    <property type="evidence" value="ECO:0007669"/>
    <property type="project" value="UniProtKB-KW"/>
</dbReference>
<evidence type="ECO:0000256" key="8">
    <source>
        <dbReference type="ARBA" id="ARBA00023306"/>
    </source>
</evidence>
<evidence type="ECO:0000256" key="4">
    <source>
        <dbReference type="ARBA" id="ARBA00022618"/>
    </source>
</evidence>
<keyword evidence="3" id="KW-0963">Cytoplasm</keyword>
<name>A0A1F6NS21_9BACT</name>
<dbReference type="GO" id="GO:0005737">
    <property type="term" value="C:cytoplasm"/>
    <property type="evidence" value="ECO:0007669"/>
    <property type="project" value="UniProtKB-SubCell"/>
</dbReference>
<dbReference type="GO" id="GO:0051301">
    <property type="term" value="P:cell division"/>
    <property type="evidence" value="ECO:0007669"/>
    <property type="project" value="UniProtKB-KW"/>
</dbReference>
<comment type="similarity">
    <text evidence="10">Belongs to the EPSP synthase family. MurA subfamily.</text>
</comment>
<evidence type="ECO:0000256" key="9">
    <source>
        <dbReference type="ARBA" id="ARBA00023316"/>
    </source>
</evidence>
<dbReference type="GO" id="GO:0008760">
    <property type="term" value="F:UDP-N-acetylglucosamine 1-carboxyvinyltransferase activity"/>
    <property type="evidence" value="ECO:0007669"/>
    <property type="project" value="UniProtKB-EC"/>
</dbReference>
<dbReference type="PANTHER" id="PTHR43783">
    <property type="entry name" value="UDP-N-ACETYLGLUCOSAMINE 1-CARBOXYVINYLTRANSFERASE"/>
    <property type="match status" value="1"/>
</dbReference>
<evidence type="ECO:0000256" key="3">
    <source>
        <dbReference type="ARBA" id="ARBA00022490"/>
    </source>
</evidence>
<evidence type="ECO:0000256" key="5">
    <source>
        <dbReference type="ARBA" id="ARBA00022679"/>
    </source>
</evidence>
<evidence type="ECO:0000259" key="16">
    <source>
        <dbReference type="Pfam" id="PF00275"/>
    </source>
</evidence>
<evidence type="ECO:0000256" key="2">
    <source>
        <dbReference type="ARBA" id="ARBA00004752"/>
    </source>
</evidence>
<dbReference type="InterPro" id="IPR013792">
    <property type="entry name" value="RNA3'P_cycl/enolpyr_Trfase_a/b"/>
</dbReference>
<dbReference type="GO" id="GO:0009252">
    <property type="term" value="P:peptidoglycan biosynthetic process"/>
    <property type="evidence" value="ECO:0007669"/>
    <property type="project" value="UniProtKB-KW"/>
</dbReference>
<dbReference type="Pfam" id="PF00275">
    <property type="entry name" value="EPSP_synthase"/>
    <property type="match status" value="1"/>
</dbReference>
<evidence type="ECO:0000256" key="14">
    <source>
        <dbReference type="ARBA" id="ARBA00042842"/>
    </source>
</evidence>
<comment type="catalytic activity">
    <reaction evidence="15">
        <text>phosphoenolpyruvate + UDP-N-acetyl-alpha-D-glucosamine = UDP-N-acetyl-3-O-(1-carboxyvinyl)-alpha-D-glucosamine + phosphate</text>
        <dbReference type="Rhea" id="RHEA:18681"/>
        <dbReference type="ChEBI" id="CHEBI:43474"/>
        <dbReference type="ChEBI" id="CHEBI:57705"/>
        <dbReference type="ChEBI" id="CHEBI:58702"/>
        <dbReference type="ChEBI" id="CHEBI:68483"/>
        <dbReference type="EC" id="2.5.1.7"/>
    </reaction>
</comment>
<dbReference type="AlphaFoldDB" id="A0A1F6NS21"/>
<organism evidence="17 18">
    <name type="scientific">Candidatus Magasanikbacteria bacterium RIFOXYC12_FULL_33_11</name>
    <dbReference type="NCBI Taxonomy" id="1798701"/>
    <lineage>
        <taxon>Bacteria</taxon>
        <taxon>Candidatus Magasanikiibacteriota</taxon>
    </lineage>
</organism>
<keyword evidence="7" id="KW-0573">Peptidoglycan synthesis</keyword>
<comment type="subcellular location">
    <subcellularLocation>
        <location evidence="1">Cytoplasm</location>
    </subcellularLocation>
</comment>
<evidence type="ECO:0000313" key="18">
    <source>
        <dbReference type="Proteomes" id="UP000178349"/>
    </source>
</evidence>
<comment type="caution">
    <text evidence="17">The sequence shown here is derived from an EMBL/GenBank/DDBJ whole genome shotgun (WGS) entry which is preliminary data.</text>
</comment>
<evidence type="ECO:0000256" key="6">
    <source>
        <dbReference type="ARBA" id="ARBA00022960"/>
    </source>
</evidence>
<protein>
    <recommendedName>
        <fullName evidence="12">UDP-N-acetylglucosamine 1-carboxyvinyltransferase</fullName>
        <ecNumber evidence="11">2.5.1.7</ecNumber>
    </recommendedName>
    <alternativeName>
        <fullName evidence="13">Enoylpyruvate transferase</fullName>
    </alternativeName>
    <alternativeName>
        <fullName evidence="14">UDP-N-acetylglucosamine enolpyruvyl transferase</fullName>
    </alternativeName>
</protein>
<keyword evidence="8" id="KW-0131">Cell cycle</keyword>
<evidence type="ECO:0000256" key="1">
    <source>
        <dbReference type="ARBA" id="ARBA00004496"/>
    </source>
</evidence>
<dbReference type="GO" id="GO:0008360">
    <property type="term" value="P:regulation of cell shape"/>
    <property type="evidence" value="ECO:0007669"/>
    <property type="project" value="UniProtKB-KW"/>
</dbReference>
<keyword evidence="5" id="KW-0808">Transferase</keyword>
<comment type="pathway">
    <text evidence="2">Cell wall biogenesis; peptidoglycan biosynthesis.</text>
</comment>
<keyword evidence="9" id="KW-0961">Cell wall biogenesis/degradation</keyword>
<evidence type="ECO:0000256" key="15">
    <source>
        <dbReference type="ARBA" id="ARBA00047527"/>
    </source>
</evidence>
<dbReference type="Gene3D" id="3.65.10.10">
    <property type="entry name" value="Enolpyruvate transferase domain"/>
    <property type="match status" value="2"/>
</dbReference>
<dbReference type="NCBIfam" id="NF006873">
    <property type="entry name" value="PRK09369.1"/>
    <property type="match status" value="1"/>
</dbReference>
<dbReference type="GO" id="GO:0019277">
    <property type="term" value="P:UDP-N-acetylgalactosamine biosynthetic process"/>
    <property type="evidence" value="ECO:0007669"/>
    <property type="project" value="InterPro"/>
</dbReference>
<reference evidence="17 18" key="1">
    <citation type="journal article" date="2016" name="Nat. Commun.">
        <title>Thousands of microbial genomes shed light on interconnected biogeochemical processes in an aquifer system.</title>
        <authorList>
            <person name="Anantharaman K."/>
            <person name="Brown C.T."/>
            <person name="Hug L.A."/>
            <person name="Sharon I."/>
            <person name="Castelle C.J."/>
            <person name="Probst A.J."/>
            <person name="Thomas B.C."/>
            <person name="Singh A."/>
            <person name="Wilkins M.J."/>
            <person name="Karaoz U."/>
            <person name="Brodie E.L."/>
            <person name="Williams K.H."/>
            <person name="Hubbard S.S."/>
            <person name="Banfield J.F."/>
        </authorList>
    </citation>
    <scope>NUCLEOTIDE SEQUENCE [LARGE SCALE GENOMIC DNA]</scope>
</reference>
<evidence type="ECO:0000256" key="13">
    <source>
        <dbReference type="ARBA" id="ARBA00042443"/>
    </source>
</evidence>
<dbReference type="EMBL" id="MFQW01000002">
    <property type="protein sequence ID" value="OGH86746.1"/>
    <property type="molecule type" value="Genomic_DNA"/>
</dbReference>
<dbReference type="CDD" id="cd01555">
    <property type="entry name" value="UdpNAET"/>
    <property type="match status" value="1"/>
</dbReference>
<evidence type="ECO:0000313" key="17">
    <source>
        <dbReference type="EMBL" id="OGH86746.1"/>
    </source>
</evidence>
<gene>
    <name evidence="17" type="ORF">A2493_02145</name>
</gene>
<dbReference type="InterPro" id="IPR050068">
    <property type="entry name" value="MurA_subfamily"/>
</dbReference>
<sequence>MAKFIIEGGNKLAGSLNVNTAKNSTVAILCASLMIKGKTILYDVPRIEEVYRILEILSSIDVKVEWTDEHTLSLDTSAKLQMEHIDKKATEITRSSLMLLGALAAREKEFKIYKSGGCRLGQRTVKPHLFALEQFGVSVESKNKYYDVKNKPLKSADIVMYESGDTPTENAIMAAVFAPGVTTIKFASSNYMVQDLCYFLQEAGAKIEGIGSTTLKIIGVKKLNPVKEYHIIPDPIEAMTFISLAVTTKSEMTIKNCPLDFLELELEKLRVMGQKMQIKNKRKSLNGKFDIVDIKFSPSELISLPDKIYGRPFPGLNIDNLPLFVPILTQAKGRTLVHDWVYENRAIYFLDFQKLGANLTLLDPHRVFVEGPSKLKGNELMCPPAIRPAVALLVAMIAASGKSVMRNSYTIERGYEDLAGRLSMVGANITYEE</sequence>
<dbReference type="InterPro" id="IPR005750">
    <property type="entry name" value="UDP_GlcNAc_COvinyl_MurA"/>
</dbReference>
<dbReference type="PANTHER" id="PTHR43783:SF1">
    <property type="entry name" value="UDP-N-ACETYLGLUCOSAMINE 1-CARBOXYVINYLTRANSFERASE"/>
    <property type="match status" value="1"/>
</dbReference>
<proteinExistence type="inferred from homology"/>
<evidence type="ECO:0000256" key="10">
    <source>
        <dbReference type="ARBA" id="ARBA00038367"/>
    </source>
</evidence>
<dbReference type="EC" id="2.5.1.7" evidence="11"/>
<dbReference type="SUPFAM" id="SSF55205">
    <property type="entry name" value="EPT/RTPC-like"/>
    <property type="match status" value="1"/>
</dbReference>
<evidence type="ECO:0000256" key="7">
    <source>
        <dbReference type="ARBA" id="ARBA00022984"/>
    </source>
</evidence>
<keyword evidence="4" id="KW-0132">Cell division</keyword>
<evidence type="ECO:0000256" key="12">
    <source>
        <dbReference type="ARBA" id="ARBA00039754"/>
    </source>
</evidence>
<evidence type="ECO:0000256" key="11">
    <source>
        <dbReference type="ARBA" id="ARBA00039108"/>
    </source>
</evidence>
<dbReference type="InterPro" id="IPR036968">
    <property type="entry name" value="Enolpyruvate_Tfrase_sf"/>
</dbReference>
<feature type="domain" description="Enolpyruvate transferase" evidence="16">
    <location>
        <begin position="7"/>
        <end position="419"/>
    </location>
</feature>
<dbReference type="InterPro" id="IPR001986">
    <property type="entry name" value="Enolpyruvate_Tfrase_dom"/>
</dbReference>